<feature type="signal peptide" evidence="1">
    <location>
        <begin position="1"/>
        <end position="29"/>
    </location>
</feature>
<feature type="domain" description="Solute-binding protein family 5" evidence="2">
    <location>
        <begin position="102"/>
        <end position="536"/>
    </location>
</feature>
<evidence type="ECO:0000259" key="2">
    <source>
        <dbReference type="Pfam" id="PF00496"/>
    </source>
</evidence>
<dbReference type="InterPro" id="IPR000914">
    <property type="entry name" value="SBP_5_dom"/>
</dbReference>
<dbReference type="GO" id="GO:1904680">
    <property type="term" value="F:peptide transmembrane transporter activity"/>
    <property type="evidence" value="ECO:0007669"/>
    <property type="project" value="TreeGrafter"/>
</dbReference>
<dbReference type="PANTHER" id="PTHR30290:SF65">
    <property type="entry name" value="MONOACYL PHOSPHATIDYLINOSITOL TETRAMANNOSIDE-BINDING PROTEIN LPQW-RELATED"/>
    <property type="match status" value="1"/>
</dbReference>
<dbReference type="EMBL" id="LIAT01000008">
    <property type="protein sequence ID" value="KRO45409.1"/>
    <property type="molecule type" value="Genomic_DNA"/>
</dbReference>
<sequence>MKNKKLRVVIIGSLSILLAASTVTPPASAAKNGTVILHEPNPLTGFNYNVTGFNLVTNGTISYLTGSGFGYYDSSRTWVPNTTFGSYKVTSNKATDFRVQYTVAPGRVWSDGTPITGIDLLSTHMIYSRDYAKAAGLGDWDAKDKMAFNAAGLSSSTYSSYQIGDPIVSADKMSVTFKYKQKFPDWWLSVIGARPVHALTLAAEGKTELQSVSANEAARDRWYTAYKAKDTDLLTKIGTIWSTGYNNPDVNAATTNPLLWVGNGGFNVVSAIKGQSVTLKANPLYNSGPKVSGDIKNIIQKFVADGNPVVQALGNGEVSLYSGQQTADGVAALKKLAGVTTIGGLGGAYEHVDLRSGAYSGAGGSPYTGLFAGNGQKATDLRRAFLLCVPRQEIVEKLITPINSEIPVLRSVTVPSHEDARYSKVIAANGSAYYVGSQASLNKRSLSLVKKYQKNPVKNPLKVNFLVPGNNARRAAQALLLKANLAKCGFDVNLDTQVSWSPKLRDSKYDATFFAWAATSTAQGSIRANWRSDGSNNYSGAPSVPALDAVLDDVFGRPMSQTVLIQSFIKIEREIFGKGYTIPIFQFPSVTAYDNDLKGVKASSLSPTKEWNYWDWKY</sequence>
<comment type="caution">
    <text evidence="3">The sequence shown here is derived from an EMBL/GenBank/DDBJ whole genome shotgun (WGS) entry which is preliminary data.</text>
</comment>
<protein>
    <recommendedName>
        <fullName evidence="2">Solute-binding protein family 5 domain-containing protein</fullName>
    </recommendedName>
</protein>
<evidence type="ECO:0000256" key="1">
    <source>
        <dbReference type="SAM" id="SignalP"/>
    </source>
</evidence>
<feature type="chain" id="PRO_5006421960" description="Solute-binding protein family 5 domain-containing protein" evidence="1">
    <location>
        <begin position="30"/>
        <end position="618"/>
    </location>
</feature>
<dbReference type="PANTHER" id="PTHR30290">
    <property type="entry name" value="PERIPLASMIC BINDING COMPONENT OF ABC TRANSPORTER"/>
    <property type="match status" value="1"/>
</dbReference>
<dbReference type="Proteomes" id="UP000054212">
    <property type="component" value="Unassembled WGS sequence"/>
</dbReference>
<evidence type="ECO:0000313" key="4">
    <source>
        <dbReference type="Proteomes" id="UP000054212"/>
    </source>
</evidence>
<name>A0A0R2Q5A3_9ACTN</name>
<dbReference type="GO" id="GO:0015833">
    <property type="term" value="P:peptide transport"/>
    <property type="evidence" value="ECO:0007669"/>
    <property type="project" value="TreeGrafter"/>
</dbReference>
<dbReference type="Pfam" id="PF00496">
    <property type="entry name" value="SBP_bac_5"/>
    <property type="match status" value="1"/>
</dbReference>
<gene>
    <name evidence="3" type="ORF">ABR61_03725</name>
</gene>
<dbReference type="Gene3D" id="3.10.105.10">
    <property type="entry name" value="Dipeptide-binding Protein, Domain 3"/>
    <property type="match status" value="1"/>
</dbReference>
<dbReference type="InterPro" id="IPR039424">
    <property type="entry name" value="SBP_5"/>
</dbReference>
<proteinExistence type="predicted"/>
<evidence type="ECO:0000313" key="3">
    <source>
        <dbReference type="EMBL" id="KRO45409.1"/>
    </source>
</evidence>
<dbReference type="Gene3D" id="3.40.190.10">
    <property type="entry name" value="Periplasmic binding protein-like II"/>
    <property type="match status" value="1"/>
</dbReference>
<accession>A0A0R2Q5A3</accession>
<keyword evidence="1" id="KW-0732">Signal</keyword>
<organism evidence="3 4">
    <name type="scientific">Actinobacteria bacterium BACL2 MAG-120813-bin23</name>
    <dbReference type="NCBI Taxonomy" id="1655569"/>
    <lineage>
        <taxon>Bacteria</taxon>
        <taxon>Bacillati</taxon>
        <taxon>Actinomycetota</taxon>
        <taxon>Actinomycetes</taxon>
        <taxon>Actinomycetes incertae sedis</taxon>
        <taxon>ac1 cluster</taxon>
    </lineage>
</organism>
<reference evidence="3 4" key="1">
    <citation type="submission" date="2015-10" db="EMBL/GenBank/DDBJ databases">
        <title>Metagenome-Assembled Genomes uncover a global brackish microbiome.</title>
        <authorList>
            <person name="Hugerth L.W."/>
            <person name="Larsson J."/>
            <person name="Alneberg J."/>
            <person name="Lindh M.V."/>
            <person name="Legrand C."/>
            <person name="Pinhassi J."/>
            <person name="Andersson A.F."/>
        </authorList>
    </citation>
    <scope>NUCLEOTIDE SEQUENCE [LARGE SCALE GENOMIC DNA]</scope>
    <source>
        <strain evidence="3">BACL2 MAG-120813-bin23</strain>
    </source>
</reference>
<dbReference type="AlphaFoldDB" id="A0A0R2Q5A3"/>
<dbReference type="SUPFAM" id="SSF53850">
    <property type="entry name" value="Periplasmic binding protein-like II"/>
    <property type="match status" value="1"/>
</dbReference>